<sequence>MPFFIPLIIIAIGLAMWNRIMVWAREQLFPWVAEHLPWMSETVKLAFTELDKYATAVRRNVKAAWKQLRSYLLEQVIEFEKGFAPNTYVRRMTALMKNHLRSDAPVKRIVVEEDVAWDDLPEKYRQSLVAGDGGSYRMDVTRMRDQELEE</sequence>
<name>A0A3M8VRA0_9ACTN</name>
<keyword evidence="2" id="KW-1185">Reference proteome</keyword>
<gene>
    <name evidence="1" type="ORF">EEJ42_25470</name>
</gene>
<dbReference type="RefSeq" id="WP_123103274.1">
    <property type="nucleotide sequence ID" value="NZ_RIBZ01000304.1"/>
</dbReference>
<reference evidence="1 2" key="1">
    <citation type="submission" date="2018-11" db="EMBL/GenBank/DDBJ databases">
        <title>The Potential of Streptomyces as Biocontrol Agents against the Tomato grey mould, Botrytis cinerea (Gray mold) Frontiers in Microbiology.</title>
        <authorList>
            <person name="Li D."/>
        </authorList>
    </citation>
    <scope>NUCLEOTIDE SEQUENCE [LARGE SCALE GENOMIC DNA]</scope>
    <source>
        <strain evidence="1 2">NEAU-LD23</strain>
    </source>
</reference>
<dbReference type="EMBL" id="RIBZ01000304">
    <property type="protein sequence ID" value="RNG18961.1"/>
    <property type="molecule type" value="Genomic_DNA"/>
</dbReference>
<organism evidence="1 2">
    <name type="scientific">Streptomyces botrytidirepellens</name>
    <dbReference type="NCBI Taxonomy" id="2486417"/>
    <lineage>
        <taxon>Bacteria</taxon>
        <taxon>Bacillati</taxon>
        <taxon>Actinomycetota</taxon>
        <taxon>Actinomycetes</taxon>
        <taxon>Kitasatosporales</taxon>
        <taxon>Streptomycetaceae</taxon>
        <taxon>Streptomyces</taxon>
    </lineage>
</organism>
<dbReference type="Proteomes" id="UP000275401">
    <property type="component" value="Unassembled WGS sequence"/>
</dbReference>
<evidence type="ECO:0000313" key="2">
    <source>
        <dbReference type="Proteomes" id="UP000275401"/>
    </source>
</evidence>
<evidence type="ECO:0000313" key="1">
    <source>
        <dbReference type="EMBL" id="RNG18961.1"/>
    </source>
</evidence>
<accession>A0A3M8VRA0</accession>
<dbReference type="AlphaFoldDB" id="A0A3M8VRA0"/>
<comment type="caution">
    <text evidence="1">The sequence shown here is derived from an EMBL/GenBank/DDBJ whole genome shotgun (WGS) entry which is preliminary data.</text>
</comment>
<protein>
    <submittedName>
        <fullName evidence="1">Uncharacterized protein</fullName>
    </submittedName>
</protein>
<proteinExistence type="predicted"/>